<reference evidence="1 2" key="1">
    <citation type="submission" date="2020-04" db="EMBL/GenBank/DDBJ databases">
        <title>MicrobeNet Type strains.</title>
        <authorList>
            <person name="Nicholson A.C."/>
        </authorList>
    </citation>
    <scope>NUCLEOTIDE SEQUENCE [LARGE SCALE GENOMIC DNA]</scope>
    <source>
        <strain evidence="1 2">ATCC 700731</strain>
    </source>
</reference>
<sequence length="227" mass="24765">MGGEKAVELEVWEPWVMAVFKLKAMQRQATTPPRPSLTRTPLVGSGPDPVGRSIAGFEAAVSAVSQLDHQAAVRDWESRRPRVAAVSAVVDAIGEAAVAHRPDIQAEIDALWVEQHATHRHSDQVGTVVSSAGTRIYKIAQRRREREREITTEIHPASLAPSANLEEITAASKAFFEQRAVITETAVAQVNSQIRRVLDLADETRGASVIDWLSMCDSPNDETEGES</sequence>
<dbReference type="GeneID" id="98803848"/>
<gene>
    <name evidence="1" type="ORF">HGA11_32835</name>
</gene>
<name>A0A7X6MZ29_9MYCO</name>
<proteinExistence type="predicted"/>
<accession>A0A7X6MZ29</accession>
<comment type="caution">
    <text evidence="1">The sequence shown here is derived from an EMBL/GenBank/DDBJ whole genome shotgun (WGS) entry which is preliminary data.</text>
</comment>
<dbReference type="AlphaFoldDB" id="A0A7X6MZ29"/>
<protein>
    <submittedName>
        <fullName evidence="1">Uncharacterized protein</fullName>
    </submittedName>
</protein>
<dbReference type="Proteomes" id="UP000518188">
    <property type="component" value="Unassembled WGS sequence"/>
</dbReference>
<evidence type="ECO:0000313" key="1">
    <source>
        <dbReference type="EMBL" id="NKZ15762.1"/>
    </source>
</evidence>
<organism evidence="1 2">
    <name type="scientific">Mycolicibacterium septicum DSM 44393</name>
    <dbReference type="NCBI Taxonomy" id="1341646"/>
    <lineage>
        <taxon>Bacteria</taxon>
        <taxon>Bacillati</taxon>
        <taxon>Actinomycetota</taxon>
        <taxon>Actinomycetes</taxon>
        <taxon>Mycobacteriales</taxon>
        <taxon>Mycobacteriaceae</taxon>
        <taxon>Mycolicibacterium</taxon>
    </lineage>
</organism>
<evidence type="ECO:0000313" key="2">
    <source>
        <dbReference type="Proteomes" id="UP000518188"/>
    </source>
</evidence>
<dbReference type="EMBL" id="JAAXPJ010000027">
    <property type="protein sequence ID" value="NKZ15762.1"/>
    <property type="molecule type" value="Genomic_DNA"/>
</dbReference>
<dbReference type="RefSeq" id="WP_131809182.1">
    <property type="nucleotide sequence ID" value="NZ_HG322955.1"/>
</dbReference>